<accession>A0A368V626</accession>
<dbReference type="PRINTS" id="PR01466">
    <property type="entry name" value="ARGDEIMINASE"/>
</dbReference>
<evidence type="ECO:0000256" key="3">
    <source>
        <dbReference type="ARBA" id="ARBA00012171"/>
    </source>
</evidence>
<evidence type="ECO:0000313" key="7">
    <source>
        <dbReference type="EMBL" id="RCW36576.1"/>
    </source>
</evidence>
<dbReference type="Gene3D" id="1.10.3930.10">
    <property type="entry name" value="Arginine deiminase"/>
    <property type="match status" value="1"/>
</dbReference>
<proteinExistence type="inferred from homology"/>
<keyword evidence="8" id="KW-1185">Reference proteome</keyword>
<dbReference type="SUPFAM" id="SSF55909">
    <property type="entry name" value="Pentein"/>
    <property type="match status" value="1"/>
</dbReference>
<comment type="caution">
    <text evidence="7">The sequence shown here is derived from an EMBL/GenBank/DDBJ whole genome shotgun (WGS) entry which is preliminary data.</text>
</comment>
<name>A0A368V626_9BACT</name>
<feature type="active site" description="Amidino-cysteine intermediate" evidence="6">
    <location>
        <position position="408"/>
    </location>
</feature>
<dbReference type="AlphaFoldDB" id="A0A368V626"/>
<dbReference type="EC" id="3.5.3.6" evidence="3"/>
<dbReference type="RefSeq" id="WP_114436846.1">
    <property type="nucleotide sequence ID" value="NZ_QPIZ01000008.1"/>
</dbReference>
<dbReference type="GO" id="GO:0016990">
    <property type="term" value="F:arginine deiminase activity"/>
    <property type="evidence" value="ECO:0007669"/>
    <property type="project" value="UniProtKB-EC"/>
</dbReference>
<evidence type="ECO:0000256" key="4">
    <source>
        <dbReference type="ARBA" id="ARBA00022801"/>
    </source>
</evidence>
<dbReference type="Pfam" id="PF02274">
    <property type="entry name" value="ADI"/>
    <property type="match status" value="1"/>
</dbReference>
<evidence type="ECO:0000256" key="6">
    <source>
        <dbReference type="PIRSR" id="PIRSR006356-1"/>
    </source>
</evidence>
<evidence type="ECO:0000313" key="8">
    <source>
        <dbReference type="Proteomes" id="UP000252733"/>
    </source>
</evidence>
<sequence>MSSTPIVPHVTSEIGNLEAVILHTPGPEVENMTPGNAERALYSDILNLPVAIEEYQQLSGVLNKVSKTFQVKDLLTEILIDPDIKVSLVERICTHEKVLNIKEDLLSLNNKELAAQLIEGVALKRDSLTTFLSDERYALRPLHNFFFTRDASVTVYNQIMISKMANKVRERESIIMDAIFNYSPHFKTSIINPMNTWHVGTETFIEGGDVLIARDDILIIGNGTRTSTQGIDFLAEQIKTQKGKKHIVVQQLPESPESFIHLDMIFTLLDRDTCMIYEPLLRQENSYATILMTIENGVVKEISRQPGLLQCLKSLGMDLKPVPCGGTDLWQQEREQWHSGANFFAHGPGKLIGYARNVHTLEALNQAGFSIIKAADVISNKTDLSDYEKYVITIEGSELPRGGGGARCMTMPVRRSKVNW</sequence>
<dbReference type="PANTHER" id="PTHR47271">
    <property type="entry name" value="ARGININE DEIMINASE"/>
    <property type="match status" value="1"/>
</dbReference>
<gene>
    <name evidence="7" type="ORF">DFO77_10818</name>
</gene>
<keyword evidence="4" id="KW-0378">Hydrolase</keyword>
<comment type="pathway">
    <text evidence="1">Amino-acid degradation; L-arginine degradation via ADI pathway; carbamoyl phosphate from L-arginine: step 1/2.</text>
</comment>
<dbReference type="PIRSF" id="PIRSF006356">
    <property type="entry name" value="Arg_deiminase"/>
    <property type="match status" value="1"/>
</dbReference>
<evidence type="ECO:0000256" key="1">
    <source>
        <dbReference type="ARBA" id="ARBA00005213"/>
    </source>
</evidence>
<dbReference type="EMBL" id="QPIZ01000008">
    <property type="protein sequence ID" value="RCW36576.1"/>
    <property type="molecule type" value="Genomic_DNA"/>
</dbReference>
<reference evidence="7 8" key="1">
    <citation type="submission" date="2018-07" db="EMBL/GenBank/DDBJ databases">
        <title>Freshwater and sediment microbial communities from various areas in North America, analyzing microbe dynamics in response to fracking.</title>
        <authorList>
            <person name="Lamendella R."/>
        </authorList>
    </citation>
    <scope>NUCLEOTIDE SEQUENCE [LARGE SCALE GENOMIC DNA]</scope>
    <source>
        <strain evidence="7 8">160A</strain>
    </source>
</reference>
<evidence type="ECO:0000256" key="2">
    <source>
        <dbReference type="ARBA" id="ARBA00010206"/>
    </source>
</evidence>
<comment type="catalytic activity">
    <reaction evidence="5">
        <text>L-arginine + H2O = L-citrulline + NH4(+)</text>
        <dbReference type="Rhea" id="RHEA:19597"/>
        <dbReference type="ChEBI" id="CHEBI:15377"/>
        <dbReference type="ChEBI" id="CHEBI:28938"/>
        <dbReference type="ChEBI" id="CHEBI:32682"/>
        <dbReference type="ChEBI" id="CHEBI:57743"/>
        <dbReference type="EC" id="3.5.3.6"/>
    </reaction>
</comment>
<dbReference type="Proteomes" id="UP000252733">
    <property type="component" value="Unassembled WGS sequence"/>
</dbReference>
<evidence type="ECO:0000256" key="5">
    <source>
        <dbReference type="ARBA" id="ARBA00049429"/>
    </source>
</evidence>
<dbReference type="InterPro" id="IPR003876">
    <property type="entry name" value="Arg_deiminase"/>
</dbReference>
<organism evidence="7 8">
    <name type="scientific">Marinilabilia salmonicolor</name>
    <dbReference type="NCBI Taxonomy" id="989"/>
    <lineage>
        <taxon>Bacteria</taxon>
        <taxon>Pseudomonadati</taxon>
        <taxon>Bacteroidota</taxon>
        <taxon>Bacteroidia</taxon>
        <taxon>Marinilabiliales</taxon>
        <taxon>Marinilabiliaceae</taxon>
        <taxon>Marinilabilia</taxon>
    </lineage>
</organism>
<dbReference type="GO" id="GO:0019546">
    <property type="term" value="P:L-arginine deiminase pathway"/>
    <property type="evidence" value="ECO:0007669"/>
    <property type="project" value="TreeGrafter"/>
</dbReference>
<protein>
    <recommendedName>
        <fullName evidence="3">arginine deiminase</fullName>
        <ecNumber evidence="3">3.5.3.6</ecNumber>
    </recommendedName>
</protein>
<dbReference type="PANTHER" id="PTHR47271:SF2">
    <property type="entry name" value="ARGININE DEIMINASE"/>
    <property type="match status" value="1"/>
</dbReference>
<dbReference type="Gene3D" id="3.75.10.10">
    <property type="entry name" value="L-arginine/glycine Amidinotransferase, Chain A"/>
    <property type="match status" value="1"/>
</dbReference>
<comment type="similarity">
    <text evidence="2">Belongs to the arginine deiminase family.</text>
</comment>